<evidence type="ECO:0000313" key="3">
    <source>
        <dbReference type="EMBL" id="PPR03140.1"/>
    </source>
</evidence>
<dbReference type="AlphaFoldDB" id="A0A409YJG6"/>
<dbReference type="EMBL" id="NHTK01001097">
    <property type="protein sequence ID" value="PPR03140.1"/>
    <property type="molecule type" value="Genomic_DNA"/>
</dbReference>
<feature type="compositionally biased region" description="Polar residues" evidence="1">
    <location>
        <begin position="98"/>
        <end position="111"/>
    </location>
</feature>
<dbReference type="InParanoid" id="A0A409YJG6"/>
<feature type="compositionally biased region" description="Basic residues" evidence="1">
    <location>
        <begin position="18"/>
        <end position="31"/>
    </location>
</feature>
<feature type="region of interest" description="Disordered" evidence="1">
    <location>
        <begin position="74"/>
        <end position="117"/>
    </location>
</feature>
<sequence>MPYYHNTENPGSTGQHVRGPRLSHGAAHRRNQREAESLRRQYIPSLSDWNSHSEDESEDHDLYESQEFYRQSRLSSGSVPVAPTPRVASGIPPAHSLPDSNRQSAISTFPGNQYERGYQDETRSLRVESLGHSNSHHDDAEISRRSWQRSEARRNGASDIHNHSFSAASGPTSLSSQRDMPAFIPESPTQPALADCRITTFQSIDSYLAGISEESAKSIVASASLYNRVLVTHAVYSSVNPDHRHLALQGFVRTGCAFIDEQGDRIQCGCVLVTRDREDGGSHSMNEVHLDPDSDLDVAQSVDVVEDEAVWEQESTVDTVDSEMARNWTEEVSDVAAVLPFLSLETQPASQPSSAGEVVNTEDDIARSETQFVELRIDDSDRGEVPVGNDLEDDAQSTAATVTENPVINPETDDALTERSLESKEPIPRPGFFKDHFITPLLGVLIFIALIAFTISFVNLYGAYSHLAHMSHMDVHLAPDAHIPNPPLHVVANTHSTSASSSSIQDAAQPHETSQATFDAFSGTDEPLPGAKTQNFDDGPLPGVKTRNFDVTVKYPVVDSTQGVQIVVVFSTEGFARVEVATYDLM</sequence>
<keyword evidence="4" id="KW-1185">Reference proteome</keyword>
<evidence type="ECO:0000256" key="2">
    <source>
        <dbReference type="SAM" id="Phobius"/>
    </source>
</evidence>
<accession>A0A409YJG6</accession>
<gene>
    <name evidence="3" type="ORF">CVT24_012759</name>
</gene>
<reference evidence="3 4" key="1">
    <citation type="journal article" date="2018" name="Evol. Lett.">
        <title>Horizontal gene cluster transfer increased hallucinogenic mushroom diversity.</title>
        <authorList>
            <person name="Reynolds H.T."/>
            <person name="Vijayakumar V."/>
            <person name="Gluck-Thaler E."/>
            <person name="Korotkin H.B."/>
            <person name="Matheny P.B."/>
            <person name="Slot J.C."/>
        </authorList>
    </citation>
    <scope>NUCLEOTIDE SEQUENCE [LARGE SCALE GENOMIC DNA]</scope>
    <source>
        <strain evidence="3 4">2629</strain>
    </source>
</reference>
<protein>
    <submittedName>
        <fullName evidence="3">Uncharacterized protein</fullName>
    </submittedName>
</protein>
<feature type="region of interest" description="Disordered" evidence="1">
    <location>
        <begin position="129"/>
        <end position="189"/>
    </location>
</feature>
<keyword evidence="2" id="KW-0812">Transmembrane</keyword>
<feature type="region of interest" description="Disordered" evidence="1">
    <location>
        <begin position="1"/>
        <end position="37"/>
    </location>
</feature>
<evidence type="ECO:0000256" key="1">
    <source>
        <dbReference type="SAM" id="MobiDB-lite"/>
    </source>
</evidence>
<organism evidence="3 4">
    <name type="scientific">Panaeolus cyanescens</name>
    <dbReference type="NCBI Taxonomy" id="181874"/>
    <lineage>
        <taxon>Eukaryota</taxon>
        <taxon>Fungi</taxon>
        <taxon>Dikarya</taxon>
        <taxon>Basidiomycota</taxon>
        <taxon>Agaricomycotina</taxon>
        <taxon>Agaricomycetes</taxon>
        <taxon>Agaricomycetidae</taxon>
        <taxon>Agaricales</taxon>
        <taxon>Agaricineae</taxon>
        <taxon>Galeropsidaceae</taxon>
        <taxon>Panaeolus</taxon>
    </lineage>
</organism>
<feature type="compositionally biased region" description="Basic and acidic residues" evidence="1">
    <location>
        <begin position="135"/>
        <end position="162"/>
    </location>
</feature>
<evidence type="ECO:0000313" key="4">
    <source>
        <dbReference type="Proteomes" id="UP000284842"/>
    </source>
</evidence>
<keyword evidence="2" id="KW-0472">Membrane</keyword>
<feature type="compositionally biased region" description="Polar residues" evidence="1">
    <location>
        <begin position="1"/>
        <end position="15"/>
    </location>
</feature>
<comment type="caution">
    <text evidence="3">The sequence shown here is derived from an EMBL/GenBank/DDBJ whole genome shotgun (WGS) entry which is preliminary data.</text>
</comment>
<keyword evidence="2" id="KW-1133">Transmembrane helix</keyword>
<feature type="compositionally biased region" description="Polar residues" evidence="1">
    <location>
        <begin position="163"/>
        <end position="178"/>
    </location>
</feature>
<proteinExistence type="predicted"/>
<feature type="transmembrane region" description="Helical" evidence="2">
    <location>
        <begin position="437"/>
        <end position="464"/>
    </location>
</feature>
<dbReference type="Proteomes" id="UP000284842">
    <property type="component" value="Unassembled WGS sequence"/>
</dbReference>
<name>A0A409YJG6_9AGAR</name>